<dbReference type="HOGENOM" id="CLU_048401_0_0_0"/>
<dbReference type="Pfam" id="PF03572">
    <property type="entry name" value="Peptidase_S41"/>
    <property type="match status" value="1"/>
</dbReference>
<feature type="domain" description="Tail specific protease" evidence="2">
    <location>
        <begin position="99"/>
        <end position="305"/>
    </location>
</feature>
<dbReference type="GO" id="GO:0004175">
    <property type="term" value="F:endopeptidase activity"/>
    <property type="evidence" value="ECO:0007669"/>
    <property type="project" value="TreeGrafter"/>
</dbReference>
<dbReference type="PANTHER" id="PTHR32060">
    <property type="entry name" value="TAIL-SPECIFIC PROTEASE"/>
    <property type="match status" value="1"/>
</dbReference>
<evidence type="ECO:0000313" key="3">
    <source>
        <dbReference type="EMBL" id="ADI15654.1"/>
    </source>
</evidence>
<name>D7CTV7_TRURR</name>
<dbReference type="Gene3D" id="3.30.750.44">
    <property type="match status" value="1"/>
</dbReference>
<dbReference type="eggNOG" id="COG0793">
    <property type="taxonomic scope" value="Bacteria"/>
</dbReference>
<reference evidence="4" key="1">
    <citation type="submission" date="2010-05" db="EMBL/GenBank/DDBJ databases">
        <title>The complete genome of Truepera radiovictris DSM 17093.</title>
        <authorList>
            <consortium name="US DOE Joint Genome Institute (JGI-PGF)"/>
            <person name="Lucas S."/>
            <person name="Copeland A."/>
            <person name="Lapidus A."/>
            <person name="Glavina del Rio T."/>
            <person name="Dalin E."/>
            <person name="Tice H."/>
            <person name="Bruce D."/>
            <person name="Goodwin L."/>
            <person name="Pitluck S."/>
            <person name="Kyrpides N."/>
            <person name="Mavromatis K."/>
            <person name="Ovchinnikova G."/>
            <person name="Munk A.C."/>
            <person name="Detter J.C."/>
            <person name="Han C."/>
            <person name="Tapia R."/>
            <person name="Land M."/>
            <person name="Hauser L."/>
            <person name="Markowitz V."/>
            <person name="Cheng J.-F."/>
            <person name="Hugenholtz P."/>
            <person name="Woyke T."/>
            <person name="Wu D."/>
            <person name="Tindall B."/>
            <person name="Pomrenke H.G."/>
            <person name="Brambilla E."/>
            <person name="Klenk H.-P."/>
            <person name="Eisen J.A."/>
        </authorList>
    </citation>
    <scope>NUCLEOTIDE SEQUENCE [LARGE SCALE GENOMIC DNA]</scope>
    <source>
        <strain evidence="4">DSM 17093 / CIP 108686 / LMG 22925 / RQ-24</strain>
    </source>
</reference>
<keyword evidence="4" id="KW-1185">Reference proteome</keyword>
<gene>
    <name evidence="3" type="ordered locus">Trad_2548</name>
</gene>
<proteinExistence type="predicted"/>
<feature type="signal peptide" evidence="1">
    <location>
        <begin position="1"/>
        <end position="27"/>
    </location>
</feature>
<dbReference type="SUPFAM" id="SSF52096">
    <property type="entry name" value="ClpP/crotonase"/>
    <property type="match status" value="1"/>
</dbReference>
<dbReference type="PANTHER" id="PTHR32060:SF22">
    <property type="entry name" value="CARBOXYL-TERMINAL-PROCESSING PEPTIDASE 3, CHLOROPLASTIC"/>
    <property type="match status" value="1"/>
</dbReference>
<evidence type="ECO:0000259" key="2">
    <source>
        <dbReference type="SMART" id="SM00245"/>
    </source>
</evidence>
<dbReference type="GO" id="GO:0006508">
    <property type="term" value="P:proteolysis"/>
    <property type="evidence" value="ECO:0007669"/>
    <property type="project" value="InterPro"/>
</dbReference>
<protein>
    <submittedName>
        <fullName evidence="3">Peptidase S41</fullName>
    </submittedName>
</protein>
<dbReference type="InterPro" id="IPR028204">
    <property type="entry name" value="Tricorn_C1"/>
</dbReference>
<dbReference type="KEGG" id="tra:Trad_2548"/>
<evidence type="ECO:0000313" key="4">
    <source>
        <dbReference type="Proteomes" id="UP000000379"/>
    </source>
</evidence>
<dbReference type="InterPro" id="IPR005151">
    <property type="entry name" value="Tail-specific_protease"/>
</dbReference>
<dbReference type="InterPro" id="IPR029045">
    <property type="entry name" value="ClpP/crotonase-like_dom_sf"/>
</dbReference>
<dbReference type="GO" id="GO:0008236">
    <property type="term" value="F:serine-type peptidase activity"/>
    <property type="evidence" value="ECO:0007669"/>
    <property type="project" value="InterPro"/>
</dbReference>
<dbReference type="EMBL" id="CP002049">
    <property type="protein sequence ID" value="ADI15654.1"/>
    <property type="molecule type" value="Genomic_DNA"/>
</dbReference>
<reference evidence="3 4" key="2">
    <citation type="journal article" date="2011" name="Stand. Genomic Sci.">
        <title>Complete genome sequence of Truepera radiovictrix type strain (RQ-24).</title>
        <authorList>
            <person name="Ivanova N."/>
            <person name="Rohde C."/>
            <person name="Munk C."/>
            <person name="Nolan M."/>
            <person name="Lucas S."/>
            <person name="Del Rio T.G."/>
            <person name="Tice H."/>
            <person name="Deshpande S."/>
            <person name="Cheng J.F."/>
            <person name="Tapia R."/>
            <person name="Han C."/>
            <person name="Goodwin L."/>
            <person name="Pitluck S."/>
            <person name="Liolios K."/>
            <person name="Mavromatis K."/>
            <person name="Mikhailova N."/>
            <person name="Pati A."/>
            <person name="Chen A."/>
            <person name="Palaniappan K."/>
            <person name="Land M."/>
            <person name="Hauser L."/>
            <person name="Chang Y.J."/>
            <person name="Jeffries C.D."/>
            <person name="Brambilla E."/>
            <person name="Rohde M."/>
            <person name="Goker M."/>
            <person name="Tindall B.J."/>
            <person name="Woyke T."/>
            <person name="Bristow J."/>
            <person name="Eisen J.A."/>
            <person name="Markowitz V."/>
            <person name="Hugenholtz P."/>
            <person name="Kyrpides N.C."/>
            <person name="Klenk H.P."/>
            <person name="Lapidus A."/>
        </authorList>
    </citation>
    <scope>NUCLEOTIDE SEQUENCE [LARGE SCALE GENOMIC DNA]</scope>
    <source>
        <strain evidence="4">DSM 17093 / CIP 108686 / LMG 22925 / RQ-24</strain>
    </source>
</reference>
<dbReference type="RefSeq" id="WP_013179015.1">
    <property type="nucleotide sequence ID" value="NC_014221.1"/>
</dbReference>
<dbReference type="OrthoDB" id="9758793at2"/>
<feature type="chain" id="PRO_5003094276" evidence="1">
    <location>
        <begin position="28"/>
        <end position="333"/>
    </location>
</feature>
<organism evidence="3 4">
    <name type="scientific">Truepera radiovictrix (strain DSM 17093 / CIP 108686 / LMG 22925 / RQ-24)</name>
    <dbReference type="NCBI Taxonomy" id="649638"/>
    <lineage>
        <taxon>Bacteria</taxon>
        <taxon>Thermotogati</taxon>
        <taxon>Deinococcota</taxon>
        <taxon>Deinococci</taxon>
        <taxon>Trueperales</taxon>
        <taxon>Trueperaceae</taxon>
        <taxon>Truepera</taxon>
    </lineage>
</organism>
<dbReference type="Pfam" id="PF14684">
    <property type="entry name" value="Tricorn_C1"/>
    <property type="match status" value="1"/>
</dbReference>
<sequence>MPFLPTTRARLAAGASLLFVVAASALGAPAEAAFAERFDTAWRLVAERYWDPDYGGTDWEAVGERFRPRALAADTEARFYEVLQRMYAELGDDHSVFVPPSEVARIRRSYGDLPCLGVFGSPPELLQGPLERHGGVHYRLEGEVGYLALPDLASPGVAGDLRGAVRTLEAAGAKAYVLDLRGNPGGRLVTMMQATGVFRSGFLWRTLTRWTLPLPYPALGPVETEKPLAVLIDRHVHSAAEGMAGALQSSGRARVFGERSAGNVEAVLPFCLRDGSQAWIATGVLAPLRGATWEGRGVEPDEAVAPERALGAALAYLESYGVDVGAAAGAAGP</sequence>
<evidence type="ECO:0000256" key="1">
    <source>
        <dbReference type="SAM" id="SignalP"/>
    </source>
</evidence>
<keyword evidence="1" id="KW-0732">Signal</keyword>
<dbReference type="AlphaFoldDB" id="D7CTV7"/>
<dbReference type="Gene3D" id="3.90.226.10">
    <property type="entry name" value="2-enoyl-CoA Hydratase, Chain A, domain 1"/>
    <property type="match status" value="1"/>
</dbReference>
<dbReference type="SMART" id="SM00245">
    <property type="entry name" value="TSPc"/>
    <property type="match status" value="1"/>
</dbReference>
<accession>D7CTV7</accession>
<dbReference type="CDD" id="cd07562">
    <property type="entry name" value="Peptidase_S41_TRI"/>
    <property type="match status" value="1"/>
</dbReference>
<dbReference type="STRING" id="649638.Trad_2548"/>
<dbReference type="Proteomes" id="UP000000379">
    <property type="component" value="Chromosome"/>
</dbReference>